<evidence type="ECO:0000259" key="12">
    <source>
        <dbReference type="SMART" id="SM01228"/>
    </source>
</evidence>
<comment type="function">
    <text evidence="2 11">NAD-binding protein involved in the addition of a carboxymethylaminomethyl (cmnm) group at the wobble position (U34) of certain tRNAs, forming tRNA-cmnm(5)s(2)U34.</text>
</comment>
<feature type="domain" description="tRNA uridine 5-carboxymethylaminomethyl modification enzyme C-terminal subdomain" evidence="12">
    <location>
        <begin position="539"/>
        <end position="610"/>
    </location>
</feature>
<comment type="cofactor">
    <cofactor evidence="1 11">
        <name>FAD</name>
        <dbReference type="ChEBI" id="CHEBI:57692"/>
    </cofactor>
</comment>
<keyword evidence="14" id="KW-1185">Reference proteome</keyword>
<dbReference type="PROSITE" id="PS01280">
    <property type="entry name" value="GIDA_1"/>
    <property type="match status" value="1"/>
</dbReference>
<accession>A0ABU8S8N6</accession>
<evidence type="ECO:0000256" key="2">
    <source>
        <dbReference type="ARBA" id="ARBA00003717"/>
    </source>
</evidence>
<sequence>MHQFDIIVIGGGHAGVEAAAVAARMGARVALATFDPAMIGAMSCNPAIGGLGKGHLVREVDAFDGIIARAADAGAIHYRMLNRSKGTAVQGPRVQADRKRFKAAVQRLLGQQGDLTTIAGEVAALRIEAGRVCGVDLADGTRLLAKAVVLCTGTFLGGTLFRGEERLVGGRIGEASAQVLAAQLRGAGLPMSRLKTGTPPRLDGRTIDWAALEEQPSDAEPWTMSAMADVRGRALPQIFCAITRTNLQSHDIIRANLHRSPLFTGAIGASGPRYCPSIEDKIHRFADRDGHQVFLEPEGLDTHLVYPNGISTSLPADVQLAMLRTMAGLERVDMAVPGYAVEYDHIDPRALRPSLELRDIPGLYCAGQINGTTGYEEAAAQGLVAGMHAAAQALGREPAPLDRANSYMAVMVDDLTLHGVTEPYRMLTARAEYRLRLRANNASTRLTPLAMTVGAVGEARSAWFNRRMDDRVTIEAALDRQATGSELSQAGLPVRADTGRLSLREWLRFGGVDLAGLAPWLGDALPDDPELASEVTEDAAYAPYLARQDGELRDLRASESLLLGDAFAYDRIPGLSNEMVERLTRARPANLAAAGRVPGITPAALAALLVHARRNAA</sequence>
<dbReference type="InterPro" id="IPR004416">
    <property type="entry name" value="MnmG"/>
</dbReference>
<dbReference type="SMART" id="SM01228">
    <property type="entry name" value="GIDA_assoc_3"/>
    <property type="match status" value="1"/>
</dbReference>
<evidence type="ECO:0000256" key="4">
    <source>
        <dbReference type="ARBA" id="ARBA00020461"/>
    </source>
</evidence>
<evidence type="ECO:0000256" key="5">
    <source>
        <dbReference type="ARBA" id="ARBA00022630"/>
    </source>
</evidence>
<evidence type="ECO:0000256" key="6">
    <source>
        <dbReference type="ARBA" id="ARBA00022694"/>
    </source>
</evidence>
<protein>
    <recommendedName>
        <fullName evidence="4 11">tRNA uridine 5-carboxymethylaminomethyl modification enzyme MnmG</fullName>
    </recommendedName>
    <alternativeName>
        <fullName evidence="10 11">Glucose-inhibited division protein A</fullName>
    </alternativeName>
</protein>
<name>A0ABU8S8N6_9SPHN</name>
<dbReference type="InterPro" id="IPR026904">
    <property type="entry name" value="MnmG_C"/>
</dbReference>
<dbReference type="HAMAP" id="MF_00129">
    <property type="entry name" value="MnmG_GidA"/>
    <property type="match status" value="1"/>
</dbReference>
<dbReference type="InterPro" id="IPR002218">
    <property type="entry name" value="MnmG-rel"/>
</dbReference>
<dbReference type="NCBIfam" id="TIGR00136">
    <property type="entry name" value="mnmG_gidA"/>
    <property type="match status" value="1"/>
</dbReference>
<dbReference type="InterPro" id="IPR047001">
    <property type="entry name" value="MnmG_C_subdom"/>
</dbReference>
<dbReference type="Proteomes" id="UP001379235">
    <property type="component" value="Unassembled WGS sequence"/>
</dbReference>
<comment type="subcellular location">
    <subcellularLocation>
        <location evidence="11">Cytoplasm</location>
    </subcellularLocation>
</comment>
<gene>
    <name evidence="11 13" type="primary">mnmG</name>
    <name evidence="11" type="synonym">gidA</name>
    <name evidence="13" type="ORF">WG900_10110</name>
</gene>
<feature type="binding site" evidence="11">
    <location>
        <begin position="271"/>
        <end position="285"/>
    </location>
    <ligand>
        <name>NAD(+)</name>
        <dbReference type="ChEBI" id="CHEBI:57540"/>
    </ligand>
</feature>
<feature type="binding site" evidence="11">
    <location>
        <begin position="10"/>
        <end position="15"/>
    </location>
    <ligand>
        <name>FAD</name>
        <dbReference type="ChEBI" id="CHEBI:57692"/>
    </ligand>
</feature>
<dbReference type="InterPro" id="IPR020595">
    <property type="entry name" value="MnmG-rel_CS"/>
</dbReference>
<keyword evidence="6 11" id="KW-0819">tRNA processing</keyword>
<dbReference type="SUPFAM" id="SSF51905">
    <property type="entry name" value="FAD/NAD(P)-binding domain"/>
    <property type="match status" value="1"/>
</dbReference>
<keyword evidence="8 11" id="KW-0520">NAD</keyword>
<keyword evidence="5 11" id="KW-0285">Flavoprotein</keyword>
<organism evidence="13 14">
    <name type="scientific">Novosphingobium aquae</name>
    <dbReference type="NCBI Taxonomy" id="3133435"/>
    <lineage>
        <taxon>Bacteria</taxon>
        <taxon>Pseudomonadati</taxon>
        <taxon>Pseudomonadota</taxon>
        <taxon>Alphaproteobacteria</taxon>
        <taxon>Sphingomonadales</taxon>
        <taxon>Sphingomonadaceae</taxon>
        <taxon>Novosphingobium</taxon>
    </lineage>
</organism>
<evidence type="ECO:0000313" key="14">
    <source>
        <dbReference type="Proteomes" id="UP001379235"/>
    </source>
</evidence>
<evidence type="ECO:0000256" key="10">
    <source>
        <dbReference type="ARBA" id="ARBA00031800"/>
    </source>
</evidence>
<evidence type="ECO:0000256" key="11">
    <source>
        <dbReference type="HAMAP-Rule" id="MF_00129"/>
    </source>
</evidence>
<dbReference type="EMBL" id="JBBHJY010000004">
    <property type="protein sequence ID" value="MEJ6010271.1"/>
    <property type="molecule type" value="Genomic_DNA"/>
</dbReference>
<dbReference type="PANTHER" id="PTHR11806:SF0">
    <property type="entry name" value="PROTEIN MTO1 HOMOLOG, MITOCHONDRIAL"/>
    <property type="match status" value="1"/>
</dbReference>
<reference evidence="13 14" key="1">
    <citation type="submission" date="2024-03" db="EMBL/GenBank/DDBJ databases">
        <authorList>
            <person name="Jo J.-H."/>
        </authorList>
    </citation>
    <scope>NUCLEOTIDE SEQUENCE [LARGE SCALE GENOMIC DNA]</scope>
    <source>
        <strain evidence="13 14">AS3R-12</strain>
    </source>
</reference>
<evidence type="ECO:0000256" key="1">
    <source>
        <dbReference type="ARBA" id="ARBA00001974"/>
    </source>
</evidence>
<dbReference type="Gene3D" id="3.50.50.60">
    <property type="entry name" value="FAD/NAD(P)-binding domain"/>
    <property type="match status" value="2"/>
</dbReference>
<dbReference type="Pfam" id="PF21680">
    <property type="entry name" value="GIDA_C_1st"/>
    <property type="match status" value="1"/>
</dbReference>
<evidence type="ECO:0000256" key="9">
    <source>
        <dbReference type="ARBA" id="ARBA00025948"/>
    </source>
</evidence>
<keyword evidence="7 11" id="KW-0274">FAD</keyword>
<proteinExistence type="inferred from homology"/>
<comment type="caution">
    <text evidence="13">The sequence shown here is derived from an EMBL/GenBank/DDBJ whole genome shotgun (WGS) entry which is preliminary data.</text>
</comment>
<evidence type="ECO:0000256" key="7">
    <source>
        <dbReference type="ARBA" id="ARBA00022827"/>
    </source>
</evidence>
<dbReference type="InterPro" id="IPR036188">
    <property type="entry name" value="FAD/NAD-bd_sf"/>
</dbReference>
<dbReference type="InterPro" id="IPR044920">
    <property type="entry name" value="MnmG_C_subdom_sf"/>
</dbReference>
<comment type="caution">
    <text evidence="11">Lacks conserved residue(s) required for the propagation of feature annotation.</text>
</comment>
<dbReference type="Pfam" id="PF01134">
    <property type="entry name" value="GIDA"/>
    <property type="match status" value="1"/>
</dbReference>
<evidence type="ECO:0000256" key="3">
    <source>
        <dbReference type="ARBA" id="ARBA00007653"/>
    </source>
</evidence>
<dbReference type="InterPro" id="IPR040131">
    <property type="entry name" value="MnmG_N"/>
</dbReference>
<dbReference type="PANTHER" id="PTHR11806">
    <property type="entry name" value="GLUCOSE INHIBITED DIVISION PROTEIN A"/>
    <property type="match status" value="1"/>
</dbReference>
<dbReference type="Gene3D" id="1.10.150.570">
    <property type="entry name" value="GidA associated domain, C-terminal subdomain"/>
    <property type="match status" value="1"/>
</dbReference>
<keyword evidence="11" id="KW-0963">Cytoplasm</keyword>
<evidence type="ECO:0000313" key="13">
    <source>
        <dbReference type="EMBL" id="MEJ6010271.1"/>
    </source>
</evidence>
<dbReference type="RefSeq" id="WP_339966805.1">
    <property type="nucleotide sequence ID" value="NZ_JBBHJY010000004.1"/>
</dbReference>
<comment type="subunit">
    <text evidence="9 11">Homodimer. Heterotetramer of two MnmE and two MnmG subunits.</text>
</comment>
<evidence type="ECO:0000256" key="8">
    <source>
        <dbReference type="ARBA" id="ARBA00023027"/>
    </source>
</evidence>
<dbReference type="Pfam" id="PF13932">
    <property type="entry name" value="SAM_GIDA_C"/>
    <property type="match status" value="1"/>
</dbReference>
<comment type="similarity">
    <text evidence="3 11">Belongs to the MnmG family.</text>
</comment>
<dbReference type="InterPro" id="IPR049312">
    <property type="entry name" value="GIDA_C_N"/>
</dbReference>